<dbReference type="InterPro" id="IPR001611">
    <property type="entry name" value="Leu-rich_rpt"/>
</dbReference>
<dbReference type="SMART" id="SM00368">
    <property type="entry name" value="LRR_RI"/>
    <property type="match status" value="6"/>
</dbReference>
<dbReference type="GO" id="GO:0005096">
    <property type="term" value="F:GTPase activator activity"/>
    <property type="evidence" value="ECO:0007669"/>
    <property type="project" value="UniProtKB-KW"/>
</dbReference>
<accession>A0AAD9D6J7</accession>
<dbReference type="GO" id="GO:0005634">
    <property type="term" value="C:nucleus"/>
    <property type="evidence" value="ECO:0007669"/>
    <property type="project" value="TreeGrafter"/>
</dbReference>
<keyword evidence="4" id="KW-0175">Coiled coil</keyword>
<dbReference type="EMBL" id="JATAAI010000032">
    <property type="protein sequence ID" value="KAK1735747.1"/>
    <property type="molecule type" value="Genomic_DNA"/>
</dbReference>
<dbReference type="Pfam" id="PF13516">
    <property type="entry name" value="LRR_6"/>
    <property type="match status" value="4"/>
</dbReference>
<dbReference type="AlphaFoldDB" id="A0AAD9D6J7"/>
<comment type="caution">
    <text evidence="5">The sequence shown here is derived from an EMBL/GenBank/DDBJ whole genome shotgun (WGS) entry which is preliminary data.</text>
</comment>
<dbReference type="InterPro" id="IPR032675">
    <property type="entry name" value="LRR_dom_sf"/>
</dbReference>
<evidence type="ECO:0000313" key="5">
    <source>
        <dbReference type="EMBL" id="KAK1735747.1"/>
    </source>
</evidence>
<dbReference type="GO" id="GO:0031267">
    <property type="term" value="F:small GTPase binding"/>
    <property type="evidence" value="ECO:0007669"/>
    <property type="project" value="TreeGrafter"/>
</dbReference>
<evidence type="ECO:0000256" key="2">
    <source>
        <dbReference type="ARBA" id="ARBA00022614"/>
    </source>
</evidence>
<keyword evidence="2" id="KW-0433">Leucine-rich repeat</keyword>
<dbReference type="Proteomes" id="UP001224775">
    <property type="component" value="Unassembled WGS sequence"/>
</dbReference>
<evidence type="ECO:0000256" key="1">
    <source>
        <dbReference type="ARBA" id="ARBA00022468"/>
    </source>
</evidence>
<organism evidence="5 6">
    <name type="scientific">Skeletonema marinoi</name>
    <dbReference type="NCBI Taxonomy" id="267567"/>
    <lineage>
        <taxon>Eukaryota</taxon>
        <taxon>Sar</taxon>
        <taxon>Stramenopiles</taxon>
        <taxon>Ochrophyta</taxon>
        <taxon>Bacillariophyta</taxon>
        <taxon>Coscinodiscophyceae</taxon>
        <taxon>Thalassiosirophycidae</taxon>
        <taxon>Thalassiosirales</taxon>
        <taxon>Skeletonemataceae</taxon>
        <taxon>Skeletonema</taxon>
        <taxon>Skeletonema marinoi-dohrnii complex</taxon>
    </lineage>
</organism>
<dbReference type="PANTHER" id="PTHR24113">
    <property type="entry name" value="RAN GTPASE-ACTIVATING PROTEIN 1"/>
    <property type="match status" value="1"/>
</dbReference>
<proteinExistence type="predicted"/>
<evidence type="ECO:0000256" key="4">
    <source>
        <dbReference type="SAM" id="Coils"/>
    </source>
</evidence>
<sequence>MEGSRDYAYYKEHAQDVKLDDITSSERNKNIIQKLRDGDSEFESYLGILDEAMEEDDDLEFILGEGDDLGWLGYFIGKNRRLGSLFIKCYLPPGTSFVEGICRNRSIESLHIDCDVGDYLSLGSMLGNNSNLNSLQVGYSIGNAHDFAVALGQRSYLKDLHFENLDLSDDFSDEEMSGIAQALSAQPQLEDIRLESIGFEGNGWATLATTFMGWGRNSKLKKLDLPFNNIGDEGLQSILGGIANCRNLVELNLSGNSQITVAGLRALSGFFQSKSCRLESLNLASMGVDDERAIVLATGLTTHKSLKHLNLSQNGIGDEGIAALVSGLTAAANTSLETLNLSRNAFTIAGVRSLSTLIQSERSTLKDLSLHSMRIDDDGISILADALTNNTSLETLFLDLHGSTSAGSNIFSRLLCDTSSINNIYLSNHTLQTIGWSDQFIDEGKYFSLNRQGKQLNPINRRLVPMCKILIHHPDLADMKPFYKWKLKFIPVIADWFRSARGCKGFFEESIETFQRRQLSAMYRFIRGVPMLVADGYWSQQLKQVRVKKRQFEEVEKQLLEILEKKRKVEEEEMQVLDRLSGQRASL</sequence>
<dbReference type="GO" id="GO:0006913">
    <property type="term" value="P:nucleocytoplasmic transport"/>
    <property type="evidence" value="ECO:0007669"/>
    <property type="project" value="TreeGrafter"/>
</dbReference>
<gene>
    <name evidence="5" type="ORF">QTG54_013453</name>
</gene>
<dbReference type="InterPro" id="IPR027038">
    <property type="entry name" value="RanGap"/>
</dbReference>
<dbReference type="GO" id="GO:0048471">
    <property type="term" value="C:perinuclear region of cytoplasm"/>
    <property type="evidence" value="ECO:0007669"/>
    <property type="project" value="TreeGrafter"/>
</dbReference>
<dbReference type="SUPFAM" id="SSF52047">
    <property type="entry name" value="RNI-like"/>
    <property type="match status" value="1"/>
</dbReference>
<keyword evidence="3" id="KW-0677">Repeat</keyword>
<name>A0AAD9D6J7_9STRA</name>
<protein>
    <submittedName>
        <fullName evidence="5">Leucine-rich repeat protein</fullName>
    </submittedName>
</protein>
<dbReference type="PANTHER" id="PTHR24113:SF12">
    <property type="entry name" value="RAN GTPASE-ACTIVATING PROTEIN 1"/>
    <property type="match status" value="1"/>
</dbReference>
<reference evidence="5" key="1">
    <citation type="submission" date="2023-06" db="EMBL/GenBank/DDBJ databases">
        <title>Survivors Of The Sea: Transcriptome response of Skeletonema marinoi to long-term dormancy.</title>
        <authorList>
            <person name="Pinder M.I.M."/>
            <person name="Kourtchenko O."/>
            <person name="Robertson E.K."/>
            <person name="Larsson T."/>
            <person name="Maumus F."/>
            <person name="Osuna-Cruz C.M."/>
            <person name="Vancaester E."/>
            <person name="Stenow R."/>
            <person name="Vandepoele K."/>
            <person name="Ploug H."/>
            <person name="Bruchert V."/>
            <person name="Godhe A."/>
            <person name="Topel M."/>
        </authorList>
    </citation>
    <scope>NUCLEOTIDE SEQUENCE</scope>
    <source>
        <strain evidence="5">R05AC</strain>
    </source>
</reference>
<keyword evidence="6" id="KW-1185">Reference proteome</keyword>
<dbReference type="InterPro" id="IPR006553">
    <property type="entry name" value="Leu-rich_rpt_Cys-con_subtyp"/>
</dbReference>
<dbReference type="Gene3D" id="3.80.10.10">
    <property type="entry name" value="Ribonuclease Inhibitor"/>
    <property type="match status" value="3"/>
</dbReference>
<dbReference type="SMART" id="SM00367">
    <property type="entry name" value="LRR_CC"/>
    <property type="match status" value="4"/>
</dbReference>
<feature type="coiled-coil region" evidence="4">
    <location>
        <begin position="545"/>
        <end position="580"/>
    </location>
</feature>
<evidence type="ECO:0000313" key="6">
    <source>
        <dbReference type="Proteomes" id="UP001224775"/>
    </source>
</evidence>
<evidence type="ECO:0000256" key="3">
    <source>
        <dbReference type="ARBA" id="ARBA00022737"/>
    </source>
</evidence>
<keyword evidence="1" id="KW-0343">GTPase activation</keyword>
<dbReference type="GO" id="GO:0005829">
    <property type="term" value="C:cytosol"/>
    <property type="evidence" value="ECO:0007669"/>
    <property type="project" value="TreeGrafter"/>
</dbReference>